<protein>
    <recommendedName>
        <fullName evidence="4">Transmembrane protein</fullName>
    </recommendedName>
</protein>
<keyword evidence="1" id="KW-0812">Transmembrane</keyword>
<sequence>MDVPSGGLSISGVLALCTGALEAWVLVLRLLRAAWVVFFFFGLAAVFFLVVLAFFAGAAEASVAKREKRADAARKSLRFKAVLGQ</sequence>
<keyword evidence="1" id="KW-1133">Transmembrane helix</keyword>
<dbReference type="Proteomes" id="UP000187526">
    <property type="component" value="Unassembled WGS sequence"/>
</dbReference>
<evidence type="ECO:0000313" key="3">
    <source>
        <dbReference type="Proteomes" id="UP000187526"/>
    </source>
</evidence>
<evidence type="ECO:0000313" key="2">
    <source>
        <dbReference type="EMBL" id="OMG54542.1"/>
    </source>
</evidence>
<organism evidence="2 3">
    <name type="scientific">Azonexus hydrophilus</name>
    <dbReference type="NCBI Taxonomy" id="418702"/>
    <lineage>
        <taxon>Bacteria</taxon>
        <taxon>Pseudomonadati</taxon>
        <taxon>Pseudomonadota</taxon>
        <taxon>Betaproteobacteria</taxon>
        <taxon>Rhodocyclales</taxon>
        <taxon>Azonexaceae</taxon>
        <taxon>Azonexus</taxon>
    </lineage>
</organism>
<feature type="transmembrane region" description="Helical" evidence="1">
    <location>
        <begin position="33"/>
        <end position="59"/>
    </location>
</feature>
<name>A0A1R1I727_9RHOO</name>
<evidence type="ECO:0000256" key="1">
    <source>
        <dbReference type="SAM" id="Phobius"/>
    </source>
</evidence>
<keyword evidence="3" id="KW-1185">Reference proteome</keyword>
<evidence type="ECO:0008006" key="4">
    <source>
        <dbReference type="Google" id="ProtNLM"/>
    </source>
</evidence>
<comment type="caution">
    <text evidence="2">The sequence shown here is derived from an EMBL/GenBank/DDBJ whole genome shotgun (WGS) entry which is preliminary data.</text>
</comment>
<dbReference type="AlphaFoldDB" id="A0A1R1I727"/>
<gene>
    <name evidence="2" type="ORF">BJN45_04755</name>
</gene>
<proteinExistence type="predicted"/>
<keyword evidence="1" id="KW-0472">Membrane</keyword>
<reference evidence="2 3" key="1">
    <citation type="submission" date="2016-10" db="EMBL/GenBank/DDBJ databases">
        <title>Alkaliphiles isolated from bioreactors.</title>
        <authorList>
            <person name="Salah Z."/>
            <person name="Rout S.P."/>
            <person name="Humphreys P.N."/>
        </authorList>
    </citation>
    <scope>NUCLEOTIDE SEQUENCE [LARGE SCALE GENOMIC DNA]</scope>
    <source>
        <strain evidence="2 3">ZS02</strain>
    </source>
</reference>
<accession>A0A1R1I727</accession>
<dbReference type="EMBL" id="MTHD01000002">
    <property type="protein sequence ID" value="OMG54542.1"/>
    <property type="molecule type" value="Genomic_DNA"/>
</dbReference>